<keyword evidence="6" id="KW-1185">Reference proteome</keyword>
<protein>
    <submittedName>
        <fullName evidence="5">Regulatory protein, luxR family</fullName>
    </submittedName>
</protein>
<proteinExistence type="predicted"/>
<reference evidence="5 6" key="1">
    <citation type="submission" date="2016-10" db="EMBL/GenBank/DDBJ databases">
        <authorList>
            <person name="de Groot N.N."/>
        </authorList>
    </citation>
    <scope>NUCLEOTIDE SEQUENCE [LARGE SCALE GENOMIC DNA]</scope>
    <source>
        <strain evidence="5 6">JCM 11308</strain>
    </source>
</reference>
<keyword evidence="2" id="KW-0238">DNA-binding</keyword>
<dbReference type="PROSITE" id="PS00622">
    <property type="entry name" value="HTH_LUXR_1"/>
    <property type="match status" value="1"/>
</dbReference>
<sequence>MQRVSSTTAINATWSAEQPLLDGLRSVLVGPLPEIGRRFSMLLAPLFPHSALVIFTRECTGRPRKVAGDPRITGRVTVAELDRLRTELGPAQPDSSRARRGSAVLAGREHPTLAILDRTDTLLVIVPGDIADTDTDTDLLASLFAVVALGITLQVGHASPAYLAESRAASAERARTIAELTGAHAATLETILATLRSPDLDDARARVTARESATSALIGLRSAVDRHRELAEEAATTAFARLRGELRGLVPEGVDVELVEPPVGGRGLPGEVAHAARAVVRGAVLGLVVQPELRRLRVSWGSDGASLLIDVRDDGRGVADLAELDRQLRPRVDTLGGTYESESTPGWGSRLSAVLPLDPPEAGSRHTLSVLGPREVEVLEHLVAGRRNRVIAERLQVSESTVKFHVTAVLRKLDVGTRGEAAAVAVEAGVRPAP</sequence>
<dbReference type="PROSITE" id="PS50043">
    <property type="entry name" value="HTH_LUXR_2"/>
    <property type="match status" value="1"/>
</dbReference>
<dbReference type="CDD" id="cd06170">
    <property type="entry name" value="LuxR_C_like"/>
    <property type="match status" value="1"/>
</dbReference>
<dbReference type="InterPro" id="IPR016032">
    <property type="entry name" value="Sig_transdc_resp-reg_C-effctor"/>
</dbReference>
<evidence type="ECO:0000313" key="5">
    <source>
        <dbReference type="EMBL" id="SDE09567.1"/>
    </source>
</evidence>
<evidence type="ECO:0000256" key="1">
    <source>
        <dbReference type="ARBA" id="ARBA00023015"/>
    </source>
</evidence>
<evidence type="ECO:0000256" key="3">
    <source>
        <dbReference type="ARBA" id="ARBA00023163"/>
    </source>
</evidence>
<dbReference type="Gene3D" id="3.30.565.10">
    <property type="entry name" value="Histidine kinase-like ATPase, C-terminal domain"/>
    <property type="match status" value="1"/>
</dbReference>
<dbReference type="SUPFAM" id="SSF55874">
    <property type="entry name" value="ATPase domain of HSP90 chaperone/DNA topoisomerase II/histidine kinase"/>
    <property type="match status" value="1"/>
</dbReference>
<dbReference type="Pfam" id="PF00196">
    <property type="entry name" value="GerE"/>
    <property type="match status" value="1"/>
</dbReference>
<dbReference type="Proteomes" id="UP000199417">
    <property type="component" value="Unassembled WGS sequence"/>
</dbReference>
<name>A0A1G7A4U0_9NOCA</name>
<dbReference type="STRING" id="168276.SAMN05444580_11030"/>
<evidence type="ECO:0000256" key="2">
    <source>
        <dbReference type="ARBA" id="ARBA00023125"/>
    </source>
</evidence>
<dbReference type="SUPFAM" id="SSF46894">
    <property type="entry name" value="C-terminal effector domain of the bipartite response regulators"/>
    <property type="match status" value="1"/>
</dbReference>
<dbReference type="SMART" id="SM00421">
    <property type="entry name" value="HTH_LUXR"/>
    <property type="match status" value="1"/>
</dbReference>
<evidence type="ECO:0000259" key="4">
    <source>
        <dbReference type="PROSITE" id="PS50043"/>
    </source>
</evidence>
<dbReference type="PANTHER" id="PTHR44688">
    <property type="entry name" value="DNA-BINDING TRANSCRIPTIONAL ACTIVATOR DEVR_DOSR"/>
    <property type="match status" value="1"/>
</dbReference>
<dbReference type="AlphaFoldDB" id="A0A1G7A4U0"/>
<dbReference type="EMBL" id="FNAB01000010">
    <property type="protein sequence ID" value="SDE09567.1"/>
    <property type="molecule type" value="Genomic_DNA"/>
</dbReference>
<dbReference type="Gene3D" id="1.10.10.10">
    <property type="entry name" value="Winged helix-like DNA-binding domain superfamily/Winged helix DNA-binding domain"/>
    <property type="match status" value="1"/>
</dbReference>
<dbReference type="PANTHER" id="PTHR44688:SF16">
    <property type="entry name" value="DNA-BINDING TRANSCRIPTIONAL ACTIVATOR DEVR_DOSR"/>
    <property type="match status" value="1"/>
</dbReference>
<keyword evidence="1" id="KW-0805">Transcription regulation</keyword>
<evidence type="ECO:0000313" key="6">
    <source>
        <dbReference type="Proteomes" id="UP000199417"/>
    </source>
</evidence>
<dbReference type="InterPro" id="IPR036388">
    <property type="entry name" value="WH-like_DNA-bd_sf"/>
</dbReference>
<accession>A0A1G7A4U0</accession>
<dbReference type="GO" id="GO:0003677">
    <property type="term" value="F:DNA binding"/>
    <property type="evidence" value="ECO:0007669"/>
    <property type="project" value="UniProtKB-KW"/>
</dbReference>
<dbReference type="PRINTS" id="PR00038">
    <property type="entry name" value="HTHLUXR"/>
</dbReference>
<organism evidence="5 6">
    <name type="scientific">Rhodococcus tukisamuensis</name>
    <dbReference type="NCBI Taxonomy" id="168276"/>
    <lineage>
        <taxon>Bacteria</taxon>
        <taxon>Bacillati</taxon>
        <taxon>Actinomycetota</taxon>
        <taxon>Actinomycetes</taxon>
        <taxon>Mycobacteriales</taxon>
        <taxon>Nocardiaceae</taxon>
        <taxon>Rhodococcus</taxon>
    </lineage>
</organism>
<dbReference type="InterPro" id="IPR036890">
    <property type="entry name" value="HATPase_C_sf"/>
</dbReference>
<dbReference type="InterPro" id="IPR000792">
    <property type="entry name" value="Tscrpt_reg_LuxR_C"/>
</dbReference>
<keyword evidence="3" id="KW-0804">Transcription</keyword>
<gene>
    <name evidence="5" type="ORF">SAMN05444580_11030</name>
</gene>
<dbReference type="GO" id="GO:0006355">
    <property type="term" value="P:regulation of DNA-templated transcription"/>
    <property type="evidence" value="ECO:0007669"/>
    <property type="project" value="InterPro"/>
</dbReference>
<feature type="domain" description="HTH luxR-type" evidence="4">
    <location>
        <begin position="364"/>
        <end position="429"/>
    </location>
</feature>